<keyword evidence="3" id="KW-1185">Reference proteome</keyword>
<organism evidence="2 3">
    <name type="scientific">Robertmurraya siralis</name>
    <dbReference type="NCBI Taxonomy" id="77777"/>
    <lineage>
        <taxon>Bacteria</taxon>
        <taxon>Bacillati</taxon>
        <taxon>Bacillota</taxon>
        <taxon>Bacilli</taxon>
        <taxon>Bacillales</taxon>
        <taxon>Bacillaceae</taxon>
        <taxon>Robertmurraya</taxon>
    </lineage>
</organism>
<proteinExistence type="predicted"/>
<dbReference type="SUPFAM" id="SSF56601">
    <property type="entry name" value="beta-lactamase/transpeptidase-like"/>
    <property type="match status" value="1"/>
</dbReference>
<dbReference type="InterPro" id="IPR012338">
    <property type="entry name" value="Beta-lactam/transpept-like"/>
</dbReference>
<dbReference type="RefSeq" id="WP_137744916.1">
    <property type="nucleotide sequence ID" value="NZ_BORC01000001.1"/>
</dbReference>
<dbReference type="InterPro" id="IPR001466">
    <property type="entry name" value="Beta-lactam-related"/>
</dbReference>
<name>A0A919WG26_9BACI</name>
<sequence length="394" mass="44549">MVIKITKILGALIALVLIITSIAIIIKVDFSNPGNINRFVHNKLDKTNVPGVSIAIIKNNEVERFINYGYANINEGRKVSQDTVFQIASLSKVVTATAIMQLIEKEKINLDDDINMYLPFSVEHPHFSNEPITVRMLLDHTSGIKDNWDILNSLYTIDNGGGDSEISIGEFSKEYLYEGGKWYSVENNYTEYKPGTTFVYSNVGYGLLGYMVEQISQLPFDQYSQQYIFNPLGMSQTYWLHKDVKTDNFAAPYDGSKELPKYSFPTYPDGSLKTNVVDFSKFLMSMSILNKDNAILKSETIKEMLSPQSNDGKQALGWSYSVLDDIFMKKLNSGNIVGHTGSDPGIFSIALYNPEKKNGLIIFMNQEMGPKIETINIYLMVKRLVKEVFYNDHD</sequence>
<dbReference type="InterPro" id="IPR050491">
    <property type="entry name" value="AmpC-like"/>
</dbReference>
<reference evidence="2" key="1">
    <citation type="submission" date="2021-03" db="EMBL/GenBank/DDBJ databases">
        <title>Antimicrobial resistance genes in bacteria isolated from Japanese honey, and their potential for conferring macrolide and lincosamide resistance in the American foulbrood pathogen Paenibacillus larvae.</title>
        <authorList>
            <person name="Okamoto M."/>
            <person name="Kumagai M."/>
            <person name="Kanamori H."/>
            <person name="Takamatsu D."/>
        </authorList>
    </citation>
    <scope>NUCLEOTIDE SEQUENCE</scope>
    <source>
        <strain evidence="2">J27TS8</strain>
    </source>
</reference>
<dbReference type="AlphaFoldDB" id="A0A919WG26"/>
<dbReference type="Proteomes" id="UP000682111">
    <property type="component" value="Unassembled WGS sequence"/>
</dbReference>
<feature type="domain" description="Beta-lactamase-related" evidence="1">
    <location>
        <begin position="37"/>
        <end position="375"/>
    </location>
</feature>
<accession>A0A919WG26</accession>
<comment type="caution">
    <text evidence="2">The sequence shown here is derived from an EMBL/GenBank/DDBJ whole genome shotgun (WGS) entry which is preliminary data.</text>
</comment>
<evidence type="ECO:0000259" key="1">
    <source>
        <dbReference type="Pfam" id="PF00144"/>
    </source>
</evidence>
<dbReference type="OrthoDB" id="9797709at2"/>
<keyword evidence="2" id="KW-0378">Hydrolase</keyword>
<evidence type="ECO:0000313" key="2">
    <source>
        <dbReference type="EMBL" id="GIN61107.1"/>
    </source>
</evidence>
<dbReference type="PANTHER" id="PTHR46825">
    <property type="entry name" value="D-ALANYL-D-ALANINE-CARBOXYPEPTIDASE/ENDOPEPTIDASE AMPH"/>
    <property type="match status" value="1"/>
</dbReference>
<evidence type="ECO:0000313" key="3">
    <source>
        <dbReference type="Proteomes" id="UP000682111"/>
    </source>
</evidence>
<gene>
    <name evidence="2" type="ORF">J27TS8_11000</name>
</gene>
<dbReference type="Gene3D" id="3.40.710.10">
    <property type="entry name" value="DD-peptidase/beta-lactamase superfamily"/>
    <property type="match status" value="1"/>
</dbReference>
<protein>
    <submittedName>
        <fullName evidence="2">Serine hydrolase</fullName>
    </submittedName>
</protein>
<dbReference type="PANTHER" id="PTHR46825:SF9">
    <property type="entry name" value="BETA-LACTAMASE-RELATED DOMAIN-CONTAINING PROTEIN"/>
    <property type="match status" value="1"/>
</dbReference>
<dbReference type="GO" id="GO:0016787">
    <property type="term" value="F:hydrolase activity"/>
    <property type="evidence" value="ECO:0007669"/>
    <property type="project" value="UniProtKB-KW"/>
</dbReference>
<dbReference type="EMBL" id="BORC01000001">
    <property type="protein sequence ID" value="GIN61107.1"/>
    <property type="molecule type" value="Genomic_DNA"/>
</dbReference>
<dbReference type="Pfam" id="PF00144">
    <property type="entry name" value="Beta-lactamase"/>
    <property type="match status" value="1"/>
</dbReference>